<accession>A0A7W9IIM6</accession>
<evidence type="ECO:0000256" key="1">
    <source>
        <dbReference type="SAM" id="MobiDB-lite"/>
    </source>
</evidence>
<organism evidence="2 3">
    <name type="scientific">Streptosporangium becharense</name>
    <dbReference type="NCBI Taxonomy" id="1816182"/>
    <lineage>
        <taxon>Bacteria</taxon>
        <taxon>Bacillati</taxon>
        <taxon>Actinomycetota</taxon>
        <taxon>Actinomycetes</taxon>
        <taxon>Streptosporangiales</taxon>
        <taxon>Streptosporangiaceae</taxon>
        <taxon>Streptosporangium</taxon>
    </lineage>
</organism>
<dbReference type="EMBL" id="JACHMP010000001">
    <property type="protein sequence ID" value="MBB5820749.1"/>
    <property type="molecule type" value="Genomic_DNA"/>
</dbReference>
<dbReference type="AlphaFoldDB" id="A0A7W9IIM6"/>
<dbReference type="Proteomes" id="UP000540685">
    <property type="component" value="Unassembled WGS sequence"/>
</dbReference>
<gene>
    <name evidence="2" type="ORF">F4562_003811</name>
</gene>
<reference evidence="2 3" key="1">
    <citation type="submission" date="2020-08" db="EMBL/GenBank/DDBJ databases">
        <title>Sequencing the genomes of 1000 actinobacteria strains.</title>
        <authorList>
            <person name="Klenk H.-P."/>
        </authorList>
    </citation>
    <scope>NUCLEOTIDE SEQUENCE [LARGE SCALE GENOMIC DNA]</scope>
    <source>
        <strain evidence="2 3">DSM 46887</strain>
    </source>
</reference>
<proteinExistence type="predicted"/>
<evidence type="ECO:0000313" key="3">
    <source>
        <dbReference type="Proteomes" id="UP000540685"/>
    </source>
</evidence>
<comment type="caution">
    <text evidence="2">The sequence shown here is derived from an EMBL/GenBank/DDBJ whole genome shotgun (WGS) entry which is preliminary data.</text>
</comment>
<evidence type="ECO:0000313" key="2">
    <source>
        <dbReference type="EMBL" id="MBB5820749.1"/>
    </source>
</evidence>
<protein>
    <submittedName>
        <fullName evidence="2">Uncharacterized protein</fullName>
    </submittedName>
</protein>
<sequence>MPPRDWDINRFREPADPHIRIPKPNPVVEHGGIAEAMEKITAERAIKAVWNAEGGPRSSLGLPRAPKLVVRKNGDHWEADFRSGKITVKHHGRCHVLTNKVMKVNFVGLECVSRQEGEDEVYGVVGLIGPGNSALKTHSFPGGDGTLSMGKRGSRIWTTDQLLYEGPIQDVVVIGALIEHDDFADVDAVARNLADQIAQKGGQLLGALTGLPAESVTEETWFRDTLAFAFGFVMGDVFGMGDDPYPGQSLRIPWDQVGDSGPPRQPARTRPDDPKQIPRWTHKLTLSARDDAGDFGHYDLFFDVWVDTVSITRECPVPAE</sequence>
<feature type="region of interest" description="Disordered" evidence="1">
    <location>
        <begin position="249"/>
        <end position="277"/>
    </location>
</feature>
<name>A0A7W9IIM6_9ACTN</name>
<keyword evidence="3" id="KW-1185">Reference proteome</keyword>
<dbReference type="RefSeq" id="WP_184542925.1">
    <property type="nucleotide sequence ID" value="NZ_JACHMP010000001.1"/>
</dbReference>